<dbReference type="eggNOG" id="ENOG502ZNYM">
    <property type="taxonomic scope" value="Bacteria"/>
</dbReference>
<dbReference type="AlphaFoldDB" id="K0F7J7"/>
<sequence>MKGWIAVVAGEIGLAVLVLVAGVASWRNGIRTTTFAALDPAPEFVATRYVGPWLLLAAVLGAVAGLLVIDAVTRTVRRRRAR</sequence>
<protein>
    <recommendedName>
        <fullName evidence="4">Integral membrane protein</fullName>
    </recommendedName>
</protein>
<dbReference type="Proteomes" id="UP000006304">
    <property type="component" value="Chromosome"/>
</dbReference>
<evidence type="ECO:0000256" key="1">
    <source>
        <dbReference type="SAM" id="Phobius"/>
    </source>
</evidence>
<dbReference type="RefSeq" id="WP_014988555.1">
    <property type="nucleotide sequence ID" value="NC_018681.1"/>
</dbReference>
<keyword evidence="3" id="KW-1185">Reference proteome</keyword>
<evidence type="ECO:0000313" key="3">
    <source>
        <dbReference type="Proteomes" id="UP000006304"/>
    </source>
</evidence>
<proteinExistence type="predicted"/>
<dbReference type="STRING" id="1133849.O3I_038800"/>
<keyword evidence="1" id="KW-1133">Transmembrane helix</keyword>
<evidence type="ECO:0000313" key="2">
    <source>
        <dbReference type="EMBL" id="AFU05707.1"/>
    </source>
</evidence>
<dbReference type="KEGG" id="nbr:O3I_038800"/>
<organism evidence="2 3">
    <name type="scientific">Nocardia brasiliensis (strain ATCC 700358 / HUJEG-1)</name>
    <dbReference type="NCBI Taxonomy" id="1133849"/>
    <lineage>
        <taxon>Bacteria</taxon>
        <taxon>Bacillati</taxon>
        <taxon>Actinomycetota</taxon>
        <taxon>Actinomycetes</taxon>
        <taxon>Mycobacteriales</taxon>
        <taxon>Nocardiaceae</taxon>
        <taxon>Nocardia</taxon>
    </lineage>
</organism>
<dbReference type="HOGENOM" id="CLU_153016_1_1_11"/>
<dbReference type="EMBL" id="CP003876">
    <property type="protein sequence ID" value="AFU05707.1"/>
    <property type="molecule type" value="Genomic_DNA"/>
</dbReference>
<keyword evidence="1" id="KW-0812">Transmembrane</keyword>
<accession>K0F7J7</accession>
<keyword evidence="1" id="KW-0472">Membrane</keyword>
<reference evidence="2 3" key="1">
    <citation type="journal article" date="2012" name="J. Bacteriol.">
        <title>Complete genome sequence of Nocardia brasiliensis HUJEG-1.</title>
        <authorList>
            <person name="Vera-Cabrera L."/>
            <person name="Ortiz-Lopez R."/>
            <person name="Elizondo-Gonzalez R."/>
            <person name="Perez-Maya A.A."/>
            <person name="Ocampo-Candiani J."/>
        </authorList>
    </citation>
    <scope>NUCLEOTIDE SEQUENCE [LARGE SCALE GENOMIC DNA]</scope>
    <source>
        <strain evidence="3">ATCC 700358</strain>
    </source>
</reference>
<evidence type="ECO:0008006" key="4">
    <source>
        <dbReference type="Google" id="ProtNLM"/>
    </source>
</evidence>
<gene>
    <name evidence="2" type="ORF">O3I_038800</name>
</gene>
<feature type="transmembrane region" description="Helical" evidence="1">
    <location>
        <begin position="12"/>
        <end position="30"/>
    </location>
</feature>
<feature type="transmembrane region" description="Helical" evidence="1">
    <location>
        <begin position="50"/>
        <end position="72"/>
    </location>
</feature>
<name>K0F7J7_NOCB7</name>